<name>A0A8K0SZU2_9HYPO</name>
<feature type="domain" description="NADH:flavin oxidoreductase/NADH oxidase N-terminal" evidence="1">
    <location>
        <begin position="39"/>
        <end position="405"/>
    </location>
</feature>
<evidence type="ECO:0000313" key="3">
    <source>
        <dbReference type="Proteomes" id="UP000813444"/>
    </source>
</evidence>
<comment type="caution">
    <text evidence="2">The sequence shown here is derived from an EMBL/GenBank/DDBJ whole genome shotgun (WGS) entry which is preliminary data.</text>
</comment>
<keyword evidence="3" id="KW-1185">Reference proteome</keyword>
<dbReference type="Pfam" id="PF00724">
    <property type="entry name" value="Oxidored_FMN"/>
    <property type="match status" value="1"/>
</dbReference>
<evidence type="ECO:0000259" key="1">
    <source>
        <dbReference type="Pfam" id="PF00724"/>
    </source>
</evidence>
<dbReference type="PANTHER" id="PTHR43303:SF2">
    <property type="entry name" value="INDOLEAMINE 2,3-DIOXYGENASE PYRROLE 2,3-DIOXYGENASE (AFU_ORTHOLOGUE AFUA_5G01450"/>
    <property type="match status" value="1"/>
</dbReference>
<dbReference type="Gene3D" id="3.20.20.70">
    <property type="entry name" value="Aldolase class I"/>
    <property type="match status" value="1"/>
</dbReference>
<accession>A0A8K0SZU2</accession>
<organism evidence="2 3">
    <name type="scientific">Stachybotrys elegans</name>
    <dbReference type="NCBI Taxonomy" id="80388"/>
    <lineage>
        <taxon>Eukaryota</taxon>
        <taxon>Fungi</taxon>
        <taxon>Dikarya</taxon>
        <taxon>Ascomycota</taxon>
        <taxon>Pezizomycotina</taxon>
        <taxon>Sordariomycetes</taxon>
        <taxon>Hypocreomycetidae</taxon>
        <taxon>Hypocreales</taxon>
        <taxon>Stachybotryaceae</taxon>
        <taxon>Stachybotrys</taxon>
    </lineage>
</organism>
<protein>
    <submittedName>
        <fullName evidence="2">NADPH dehydrogenase</fullName>
    </submittedName>
</protein>
<dbReference type="EMBL" id="JAGPNK010000002">
    <property type="protein sequence ID" value="KAH7326499.1"/>
    <property type="molecule type" value="Genomic_DNA"/>
</dbReference>
<dbReference type="GO" id="GO:0010181">
    <property type="term" value="F:FMN binding"/>
    <property type="evidence" value="ECO:0007669"/>
    <property type="project" value="InterPro"/>
</dbReference>
<dbReference type="InterPro" id="IPR001155">
    <property type="entry name" value="OxRdtase_FMN_N"/>
</dbReference>
<sequence>MGSTDSKKFYTAAEGLPFFAPAQEPAVGAALDPDSAPALFKPFKMRSLTLANRLVVSPMCTYCSRDGHMSDWHIAHLGKFALGGAGLVFTEAAAVEPRGRISPQDAGLWEDSQIEQLRRIISVVHSQGSKAGIQLAHAGRKASTLAPFISSSVKKTLADESNGGWPNDVVGPSAIPWDESFAVPKELSIEDIKGTVKLFADAAERAVKAGFDLIEIHAAHGYLLTSFLSPLSNKRTDQYGGSFENRSRMLREVVEAVRAVIPETMPLWVRISATEWMEWAGEPSWDINESIQLAKVLPSLGVDVLDVSSGGNHSGQKIVVKQAMHTPFANQIRKALRTAKIQMPLAIVGTITEPQMAKFVAEEGNSAEQTIEVDTEDGASQGDLVLLGRQFLREPEFVLRAAHELKVPVKWPLQYARATPRFTSRF</sequence>
<reference evidence="2" key="1">
    <citation type="journal article" date="2021" name="Nat. Commun.">
        <title>Genetic determinants of endophytism in the Arabidopsis root mycobiome.</title>
        <authorList>
            <person name="Mesny F."/>
            <person name="Miyauchi S."/>
            <person name="Thiergart T."/>
            <person name="Pickel B."/>
            <person name="Atanasova L."/>
            <person name="Karlsson M."/>
            <person name="Huettel B."/>
            <person name="Barry K.W."/>
            <person name="Haridas S."/>
            <person name="Chen C."/>
            <person name="Bauer D."/>
            <person name="Andreopoulos W."/>
            <person name="Pangilinan J."/>
            <person name="LaButti K."/>
            <person name="Riley R."/>
            <person name="Lipzen A."/>
            <person name="Clum A."/>
            <person name="Drula E."/>
            <person name="Henrissat B."/>
            <person name="Kohler A."/>
            <person name="Grigoriev I.V."/>
            <person name="Martin F.M."/>
            <person name="Hacquard S."/>
        </authorList>
    </citation>
    <scope>NUCLEOTIDE SEQUENCE</scope>
    <source>
        <strain evidence="2">MPI-CAGE-CH-0235</strain>
    </source>
</reference>
<dbReference type="InterPro" id="IPR044152">
    <property type="entry name" value="YqjM-like"/>
</dbReference>
<dbReference type="InterPro" id="IPR013785">
    <property type="entry name" value="Aldolase_TIM"/>
</dbReference>
<dbReference type="Proteomes" id="UP000813444">
    <property type="component" value="Unassembled WGS sequence"/>
</dbReference>
<evidence type="ECO:0000313" key="2">
    <source>
        <dbReference type="EMBL" id="KAH7326499.1"/>
    </source>
</evidence>
<dbReference type="PANTHER" id="PTHR43303">
    <property type="entry name" value="NADPH DEHYDROGENASE C23G7.10C-RELATED"/>
    <property type="match status" value="1"/>
</dbReference>
<proteinExistence type="predicted"/>
<dbReference type="AlphaFoldDB" id="A0A8K0SZU2"/>
<dbReference type="SUPFAM" id="SSF51395">
    <property type="entry name" value="FMN-linked oxidoreductases"/>
    <property type="match status" value="1"/>
</dbReference>
<dbReference type="CDD" id="cd02932">
    <property type="entry name" value="OYE_YqiM_FMN"/>
    <property type="match status" value="1"/>
</dbReference>
<dbReference type="GO" id="GO:0003959">
    <property type="term" value="F:NADPH dehydrogenase activity"/>
    <property type="evidence" value="ECO:0007669"/>
    <property type="project" value="InterPro"/>
</dbReference>
<gene>
    <name evidence="2" type="ORF">B0I35DRAFT_346813</name>
</gene>
<dbReference type="GO" id="GO:0050661">
    <property type="term" value="F:NADP binding"/>
    <property type="evidence" value="ECO:0007669"/>
    <property type="project" value="InterPro"/>
</dbReference>
<dbReference type="OrthoDB" id="72788at2759"/>